<dbReference type="EMBL" id="NCEQ01000001">
    <property type="protein sequence ID" value="OYX58996.1"/>
    <property type="molecule type" value="Genomic_DNA"/>
</dbReference>
<dbReference type="Pfam" id="PF22513">
    <property type="entry name" value="FitA-like_RHH"/>
    <property type="match status" value="1"/>
</dbReference>
<evidence type="ECO:0000313" key="4">
    <source>
        <dbReference type="Proteomes" id="UP000216147"/>
    </source>
</evidence>
<evidence type="ECO:0000256" key="1">
    <source>
        <dbReference type="SAM" id="MobiDB-lite"/>
    </source>
</evidence>
<reference evidence="3 4" key="1">
    <citation type="submission" date="2017-03" db="EMBL/GenBank/DDBJ databases">
        <title>Lifting the veil on microbial sulfur biogeochemistry in mining wastewaters.</title>
        <authorList>
            <person name="Kantor R.S."/>
            <person name="Colenbrander Nelson T."/>
            <person name="Marshall S."/>
            <person name="Bennett D."/>
            <person name="Apte S."/>
            <person name="Camacho D."/>
            <person name="Thomas B.C."/>
            <person name="Warren L.A."/>
            <person name="Banfield J.F."/>
        </authorList>
    </citation>
    <scope>NUCLEOTIDE SEQUENCE [LARGE SCALE GENOMIC DNA]</scope>
    <source>
        <strain evidence="3">32-68-21</strain>
    </source>
</reference>
<evidence type="ECO:0000259" key="2">
    <source>
        <dbReference type="Pfam" id="PF22513"/>
    </source>
</evidence>
<feature type="domain" description="Antitoxin FitA-like ribbon-helix-helix" evidence="2">
    <location>
        <begin position="2"/>
        <end position="35"/>
    </location>
</feature>
<dbReference type="InterPro" id="IPR053853">
    <property type="entry name" value="FitA-like_RHH"/>
</dbReference>
<feature type="region of interest" description="Disordered" evidence="1">
    <location>
        <begin position="51"/>
        <end position="75"/>
    </location>
</feature>
<dbReference type="Proteomes" id="UP000216147">
    <property type="component" value="Unassembled WGS sequence"/>
</dbReference>
<dbReference type="AlphaFoldDB" id="A0A258HQ62"/>
<evidence type="ECO:0000313" key="3">
    <source>
        <dbReference type="EMBL" id="OYX58996.1"/>
    </source>
</evidence>
<sequence length="75" mass="8605">MAQVLVRDLDDGIVARLKAMAKAQNISLEQKFRDMAAREVLAVEERFEEISRRSREQTRGSTLDSTAIIRADRDR</sequence>
<dbReference type="SUPFAM" id="SSF47598">
    <property type="entry name" value="Ribbon-helix-helix"/>
    <property type="match status" value="1"/>
</dbReference>
<name>A0A258HQ62_9CAUL</name>
<comment type="caution">
    <text evidence="3">The sequence shown here is derived from an EMBL/GenBank/DDBJ whole genome shotgun (WGS) entry which is preliminary data.</text>
</comment>
<dbReference type="InterPro" id="IPR010985">
    <property type="entry name" value="Ribbon_hlx_hlx"/>
</dbReference>
<organism evidence="3 4">
    <name type="scientific">Brevundimonas subvibrioides</name>
    <dbReference type="NCBI Taxonomy" id="74313"/>
    <lineage>
        <taxon>Bacteria</taxon>
        <taxon>Pseudomonadati</taxon>
        <taxon>Pseudomonadota</taxon>
        <taxon>Alphaproteobacteria</taxon>
        <taxon>Caulobacterales</taxon>
        <taxon>Caulobacteraceae</taxon>
        <taxon>Brevundimonas</taxon>
    </lineage>
</organism>
<accession>A0A258HQ62</accession>
<dbReference type="GO" id="GO:0006355">
    <property type="term" value="P:regulation of DNA-templated transcription"/>
    <property type="evidence" value="ECO:0007669"/>
    <property type="project" value="InterPro"/>
</dbReference>
<gene>
    <name evidence="3" type="ORF">B7Y86_00770</name>
</gene>
<protein>
    <recommendedName>
        <fullName evidence="2">Antitoxin FitA-like ribbon-helix-helix domain-containing protein</fullName>
    </recommendedName>
</protein>
<proteinExistence type="predicted"/>